<dbReference type="PRINTS" id="PR00413">
    <property type="entry name" value="HADHALOGNASE"/>
</dbReference>
<sequence length="225" mass="24046">MSGAGPEPLVDAVLFDYGGVMTGPVGESIRAWHAADGIDPASFTRTLKQWLSRTVDWETPIHRLETGAISIEEFEQLFAAELTTVEGEVPEPTGILGRMFAEMRPEAAMFALAEELRACGVRVGLLSNSWGNTYPRKRIDTLFDPIVISGEVGLRKPQAAIYAHAVARLGLPADRVLFVDDAEPNVLGARAAGLRALLHTDPAGTRAALAALVPALAPTSREAHA</sequence>
<proteinExistence type="predicted"/>
<dbReference type="NCBIfam" id="TIGR01509">
    <property type="entry name" value="HAD-SF-IA-v3"/>
    <property type="match status" value="1"/>
</dbReference>
<dbReference type="RefSeq" id="WP_229662897.1">
    <property type="nucleotide sequence ID" value="NZ_BMNI01000008.1"/>
</dbReference>
<dbReference type="SFLD" id="SFLDS00003">
    <property type="entry name" value="Haloacid_Dehalogenase"/>
    <property type="match status" value="1"/>
</dbReference>
<evidence type="ECO:0008006" key="3">
    <source>
        <dbReference type="Google" id="ProtNLM"/>
    </source>
</evidence>
<protein>
    <recommendedName>
        <fullName evidence="3">HAD family phosphatase</fullName>
    </recommendedName>
</protein>
<dbReference type="NCBIfam" id="TIGR01549">
    <property type="entry name" value="HAD-SF-IA-v1"/>
    <property type="match status" value="1"/>
</dbReference>
<dbReference type="Gene3D" id="3.40.50.1000">
    <property type="entry name" value="HAD superfamily/HAD-like"/>
    <property type="match status" value="1"/>
</dbReference>
<dbReference type="InterPro" id="IPR036412">
    <property type="entry name" value="HAD-like_sf"/>
</dbReference>
<keyword evidence="2" id="KW-1185">Reference proteome</keyword>
<dbReference type="Pfam" id="PF00702">
    <property type="entry name" value="Hydrolase"/>
    <property type="match status" value="1"/>
</dbReference>
<dbReference type="Proteomes" id="UP000655410">
    <property type="component" value="Unassembled WGS sequence"/>
</dbReference>
<organism evidence="1 2">
    <name type="scientific">Nocardioides phosphati</name>
    <dbReference type="NCBI Taxonomy" id="1867775"/>
    <lineage>
        <taxon>Bacteria</taxon>
        <taxon>Bacillati</taxon>
        <taxon>Actinomycetota</taxon>
        <taxon>Actinomycetes</taxon>
        <taxon>Propionibacteriales</taxon>
        <taxon>Nocardioidaceae</taxon>
        <taxon>Nocardioides</taxon>
    </lineage>
</organism>
<reference evidence="2" key="1">
    <citation type="journal article" date="2019" name="Int. J. Syst. Evol. Microbiol.">
        <title>The Global Catalogue of Microorganisms (GCM) 10K type strain sequencing project: providing services to taxonomists for standard genome sequencing and annotation.</title>
        <authorList>
            <consortium name="The Broad Institute Genomics Platform"/>
            <consortium name="The Broad Institute Genome Sequencing Center for Infectious Disease"/>
            <person name="Wu L."/>
            <person name="Ma J."/>
        </authorList>
    </citation>
    <scope>NUCLEOTIDE SEQUENCE [LARGE SCALE GENOMIC DNA]</scope>
    <source>
        <strain evidence="2">CGMCC 4.7371</strain>
    </source>
</reference>
<dbReference type="InterPro" id="IPR023198">
    <property type="entry name" value="PGP-like_dom2"/>
</dbReference>
<evidence type="ECO:0000313" key="1">
    <source>
        <dbReference type="EMBL" id="GGO92374.1"/>
    </source>
</evidence>
<comment type="caution">
    <text evidence="1">The sequence shown here is derived from an EMBL/GenBank/DDBJ whole genome shotgun (WGS) entry which is preliminary data.</text>
</comment>
<dbReference type="SFLD" id="SFLDG01129">
    <property type="entry name" value="C1.5:_HAD__Beta-PGM__Phosphata"/>
    <property type="match status" value="1"/>
</dbReference>
<dbReference type="SUPFAM" id="SSF56784">
    <property type="entry name" value="HAD-like"/>
    <property type="match status" value="1"/>
</dbReference>
<dbReference type="EMBL" id="BMNI01000008">
    <property type="protein sequence ID" value="GGO92374.1"/>
    <property type="molecule type" value="Genomic_DNA"/>
</dbReference>
<evidence type="ECO:0000313" key="2">
    <source>
        <dbReference type="Proteomes" id="UP000655410"/>
    </source>
</evidence>
<dbReference type="InterPro" id="IPR052898">
    <property type="entry name" value="ACAD10-like"/>
</dbReference>
<dbReference type="InterPro" id="IPR006439">
    <property type="entry name" value="HAD-SF_hydro_IA"/>
</dbReference>
<dbReference type="PANTHER" id="PTHR47829:SF1">
    <property type="entry name" value="HAD FAMILY PHOSPHATASE"/>
    <property type="match status" value="1"/>
</dbReference>
<accession>A0ABQ2NC80</accession>
<dbReference type="PANTHER" id="PTHR47829">
    <property type="entry name" value="HYDROLASE, PUTATIVE (AFU_ORTHOLOGUE AFUA_1G12880)-RELATED"/>
    <property type="match status" value="1"/>
</dbReference>
<dbReference type="InterPro" id="IPR023214">
    <property type="entry name" value="HAD_sf"/>
</dbReference>
<name>A0ABQ2NC80_9ACTN</name>
<gene>
    <name evidence="1" type="ORF">GCM10011584_28630</name>
</gene>
<dbReference type="CDD" id="cd02603">
    <property type="entry name" value="HAD_sEH-N_like"/>
    <property type="match status" value="1"/>
</dbReference>
<dbReference type="Gene3D" id="1.10.150.240">
    <property type="entry name" value="Putative phosphatase, domain 2"/>
    <property type="match status" value="1"/>
</dbReference>